<dbReference type="OrthoDB" id="4320824at2"/>
<sequence length="138" mass="15736">MEEMHLHLYTWTGPRADRRQDHNPSSPGFATSPLPCSRPSDWLAKPADRISDTVSSLDEALVWLAAQYGHAKPLFLREDRFSLRQRLRIAEETLRTDGDVHWGEYLTRDRYFIASAVRCPNTTSPRPCPLSQEGRSAA</sequence>
<comment type="caution">
    <text evidence="2">The sequence shown here is derived from an EMBL/GenBank/DDBJ whole genome shotgun (WGS) entry which is preliminary data.</text>
</comment>
<accession>A0A5S4FA00</accession>
<protein>
    <submittedName>
        <fullName evidence="2">Uncharacterized protein</fullName>
    </submittedName>
</protein>
<name>A0A5S4FA00_9ACTN</name>
<organism evidence="2 3">
    <name type="scientific">Nonomuraea turkmeniaca</name>
    <dbReference type="NCBI Taxonomy" id="103838"/>
    <lineage>
        <taxon>Bacteria</taxon>
        <taxon>Bacillati</taxon>
        <taxon>Actinomycetota</taxon>
        <taxon>Actinomycetes</taxon>
        <taxon>Streptosporangiales</taxon>
        <taxon>Streptosporangiaceae</taxon>
        <taxon>Nonomuraea</taxon>
    </lineage>
</organism>
<keyword evidence="3" id="KW-1185">Reference proteome</keyword>
<reference evidence="2 3" key="1">
    <citation type="submission" date="2019-05" db="EMBL/GenBank/DDBJ databases">
        <title>Draft genome sequence of Nonomuraea turkmeniaca DSM 43926.</title>
        <authorList>
            <person name="Saricaoglu S."/>
            <person name="Isik K."/>
        </authorList>
    </citation>
    <scope>NUCLEOTIDE SEQUENCE [LARGE SCALE GENOMIC DNA]</scope>
    <source>
        <strain evidence="2 3">DSM 43926</strain>
    </source>
</reference>
<evidence type="ECO:0000256" key="1">
    <source>
        <dbReference type="SAM" id="MobiDB-lite"/>
    </source>
</evidence>
<dbReference type="RefSeq" id="WP_138669706.1">
    <property type="nucleotide sequence ID" value="NZ_VCKY01000117.1"/>
</dbReference>
<dbReference type="Proteomes" id="UP000309128">
    <property type="component" value="Unassembled WGS sequence"/>
</dbReference>
<evidence type="ECO:0000313" key="2">
    <source>
        <dbReference type="EMBL" id="TMR13804.1"/>
    </source>
</evidence>
<dbReference type="EMBL" id="VCKY01000117">
    <property type="protein sequence ID" value="TMR13804.1"/>
    <property type="molecule type" value="Genomic_DNA"/>
</dbReference>
<dbReference type="AlphaFoldDB" id="A0A5S4FA00"/>
<evidence type="ECO:0000313" key="3">
    <source>
        <dbReference type="Proteomes" id="UP000309128"/>
    </source>
</evidence>
<proteinExistence type="predicted"/>
<gene>
    <name evidence="2" type="ORF">ETD86_30025</name>
</gene>
<feature type="region of interest" description="Disordered" evidence="1">
    <location>
        <begin position="15"/>
        <end position="38"/>
    </location>
</feature>